<feature type="compositionally biased region" description="Polar residues" evidence="1">
    <location>
        <begin position="789"/>
        <end position="804"/>
    </location>
</feature>
<keyword evidence="3" id="KW-1185">Reference proteome</keyword>
<name>A0A1E3PUW1_LIPST</name>
<feature type="region of interest" description="Disordered" evidence="1">
    <location>
        <begin position="1269"/>
        <end position="1352"/>
    </location>
</feature>
<feature type="region of interest" description="Disordered" evidence="1">
    <location>
        <begin position="39"/>
        <end position="104"/>
    </location>
</feature>
<dbReference type="EMBL" id="KV454304">
    <property type="protein sequence ID" value="ODQ69206.1"/>
    <property type="molecule type" value="Genomic_DNA"/>
</dbReference>
<feature type="compositionally biased region" description="Pro residues" evidence="1">
    <location>
        <begin position="1660"/>
        <end position="1671"/>
    </location>
</feature>
<feature type="region of interest" description="Disordered" evidence="1">
    <location>
        <begin position="779"/>
        <end position="808"/>
    </location>
</feature>
<protein>
    <submittedName>
        <fullName evidence="2">Uncharacterized protein</fullName>
    </submittedName>
</protein>
<evidence type="ECO:0000313" key="3">
    <source>
        <dbReference type="Proteomes" id="UP000094385"/>
    </source>
</evidence>
<feature type="compositionally biased region" description="Basic and acidic residues" evidence="1">
    <location>
        <begin position="1118"/>
        <end position="1132"/>
    </location>
</feature>
<accession>A0A1E3PUW1</accession>
<feature type="compositionally biased region" description="Polar residues" evidence="1">
    <location>
        <begin position="389"/>
        <end position="405"/>
    </location>
</feature>
<feature type="region of interest" description="Disordered" evidence="1">
    <location>
        <begin position="1365"/>
        <end position="1493"/>
    </location>
</feature>
<feature type="region of interest" description="Disordered" evidence="1">
    <location>
        <begin position="691"/>
        <end position="724"/>
    </location>
</feature>
<sequence length="1825" mass="199259">MASDAGDNETKIDRAMSQRWVDFKRTALRYDDGDEIYEEFGDDDYYNDDVPPLPQVPDPEQSQRHVPRGWDTTRTHETHAADLSTDIGIAEQSGNRPAQEEPYDTTRTTAVLDSEHAVTTPVTYAAVQHTLGPTITAREAPKPLNINVAIAQQAAIESSNTSLDSSIPSSVAGHEYSGLNRFGGLLAPEDSTQNQLDEVTESKDEIDDDESGKQQADDWRQSSGLRVVNMTEDEYLDSPTAEPDNVDGQSMSLDDEAIRRQSEYFSPDSVTGYDNTDEALQRNIQNLSLNRPVDSSASSSETGSVDRTDSGSARASYVGYSDRRSSYASTGDSAYLRLEDTAYNTTADSDDYFKVHDRSTSVGTSRSESEIMTANLLEQLEAQQALGSRRQSALQEDPSSPLSQKRQIEAAVPRSPEVARTSLERPPIPVTVPEVRMSEANELSPASTVEGSEQFYDPSGIPPIENVTEKTPEQYVPAISYLSAPYPGPRWNFSEIVKEPNPVKRKILFEAARKMEQRYDSGLGQWLLYMTHQRDDVEPFSMSTVGTDSGKAGHHTIQRTTSMIGHSVSRYSEKSVEMMERVGERSKGIFHRSKLFGNKMTREFERTTKEAAALSAQSMTSTTVPPFSTIKDMHPVFKDSYLSSIRKSTDVSAYMVASIDYASAAAESNDSSDLNGAMSSDTTVFIEQFSKQDGRAAASRTQAGSGDEHDHGSDTDGDLSTLEATSPDMDASVYEKCALDGVPESPLDALRQTNGGSNNPRIADLDYDVNVILSAYEDTTDSPKKKTVDSTASDSPSKTSTQTLQRHRSLRDFEPSLFTLPKVRSASSARIAAMRAASVAVTAEKYTSDSASPHTSASGMTQRRVVTAPALPEPKIDLLRIDSITKSFLSKELAIFDEIGNFDKAPPAASFSVDYVAPKSMLLPDADNLPLRSTSLTAAIRKPLPQEPPISSDEPVVVRPKNVPSFESGIPKPQRSDGMSSKLKGLSKLRFPGSSPKPQADSSKPQSDPVHAHVSIASEQDVVEEKALPRLPLQNNVVVDISVAPRNYAKRKPVGGMVPVAADRTSQPTAPDQPTNPPLCAPLIQPLPQTYIVKPLPMEPGPAHVPQHEFPTPGSRGPKGEEKGQPRVEAKGPKPGTDFMSKFRDLMQMDATGVTPATRAQVMVANTASGSSAGSSFKGVKMNMKTLKGRLQKRAVEQEAHRAGQDMTADTTKWKEQPSYVQQHHEYLNEEVTGASQTISNEPVPHIKVTQSEAPAWPSSELDYIAEDHTSKPNILRTQDESQTKRYIQGSKDPHLSSQPNTLPPVSSSSSSPAVEPVESRSATEGESRATTEFEVHLKSQSAAASSSASEPLQKLVLSYGKGFSDQEVDLPPQINEETDDSAGMETPVTAPESLQKKSAASSMLSRRSSSQSYLDALLSNSDRSHVETPPDMELVDTNRLATQHEAALPDTDSEPAVDITPASCTNQEEAAVPIGQEKYRRRRSSMPDWSPIDDMLNSHLRLPPVRVDDDDQNPTLGEELTVASQNVGSPKPDLSDSPVYRHHKSSSDPQLVASDVISSSSASVQFSKDKPQIIQRSVFERQQVTLTAQTGEPTPKIVYVVPDDYGFAERPVYMRAMSPALQMQARPPGRMMVDPRYRAPPHPGIRVPQPGYRRRYPQQWPPQTKPPPMHRPTQQGPVGPGPSQRLRPAHMMDSDNIIPIIDSDRVPSGRPHETVTRGGMMPPPRDYYDGGYRSRTPELLYGPSDDYLSRNPRQRPGYATPPLVSSSSIASNSSGGARSQASSGSYNQGPSAATAKEHMLRMATTPDFDAGAFGSPKRFPKRHM</sequence>
<feature type="region of interest" description="Disordered" evidence="1">
    <location>
        <begin position="286"/>
        <end position="329"/>
    </location>
</feature>
<feature type="region of interest" description="Disordered" evidence="1">
    <location>
        <begin position="387"/>
        <end position="430"/>
    </location>
</feature>
<evidence type="ECO:0000313" key="2">
    <source>
        <dbReference type="EMBL" id="ODQ69206.1"/>
    </source>
</evidence>
<feature type="compositionally biased region" description="Basic and acidic residues" evidence="1">
    <location>
        <begin position="71"/>
        <end position="80"/>
    </location>
</feature>
<dbReference type="OrthoDB" id="10474362at2759"/>
<reference evidence="2 3" key="1">
    <citation type="journal article" date="2016" name="Proc. Natl. Acad. Sci. U.S.A.">
        <title>Comparative genomics of biotechnologically important yeasts.</title>
        <authorList>
            <person name="Riley R."/>
            <person name="Haridas S."/>
            <person name="Wolfe K.H."/>
            <person name="Lopes M.R."/>
            <person name="Hittinger C.T."/>
            <person name="Goeker M."/>
            <person name="Salamov A.A."/>
            <person name="Wisecaver J.H."/>
            <person name="Long T.M."/>
            <person name="Calvey C.H."/>
            <person name="Aerts A.L."/>
            <person name="Barry K.W."/>
            <person name="Choi C."/>
            <person name="Clum A."/>
            <person name="Coughlan A.Y."/>
            <person name="Deshpande S."/>
            <person name="Douglass A.P."/>
            <person name="Hanson S.J."/>
            <person name="Klenk H.-P."/>
            <person name="LaButti K.M."/>
            <person name="Lapidus A."/>
            <person name="Lindquist E.A."/>
            <person name="Lipzen A.M."/>
            <person name="Meier-Kolthoff J.P."/>
            <person name="Ohm R.A."/>
            <person name="Otillar R.P."/>
            <person name="Pangilinan J.L."/>
            <person name="Peng Y."/>
            <person name="Rokas A."/>
            <person name="Rosa C.A."/>
            <person name="Scheuner C."/>
            <person name="Sibirny A.A."/>
            <person name="Slot J.C."/>
            <person name="Stielow J.B."/>
            <person name="Sun H."/>
            <person name="Kurtzman C.P."/>
            <person name="Blackwell M."/>
            <person name="Grigoriev I.V."/>
            <person name="Jeffries T.W."/>
        </authorList>
    </citation>
    <scope>NUCLEOTIDE SEQUENCE [LARGE SCALE GENOMIC DNA]</scope>
    <source>
        <strain evidence="2 3">NRRL Y-11557</strain>
    </source>
</reference>
<proteinExistence type="predicted"/>
<feature type="region of interest" description="Disordered" evidence="1">
    <location>
        <begin position="1099"/>
        <end position="1137"/>
    </location>
</feature>
<dbReference type="Proteomes" id="UP000094385">
    <property type="component" value="Unassembled WGS sequence"/>
</dbReference>
<feature type="compositionally biased region" description="Basic and acidic residues" evidence="1">
    <location>
        <begin position="1703"/>
        <end position="1716"/>
    </location>
</feature>
<gene>
    <name evidence="2" type="ORF">LIPSTDRAFT_75960</name>
</gene>
<feature type="compositionally biased region" description="Low complexity" evidence="1">
    <location>
        <begin position="1399"/>
        <end position="1413"/>
    </location>
</feature>
<feature type="compositionally biased region" description="Low complexity" evidence="1">
    <location>
        <begin position="1304"/>
        <end position="1317"/>
    </location>
</feature>
<feature type="compositionally biased region" description="Basic and acidic residues" evidence="1">
    <location>
        <begin position="1318"/>
        <end position="1338"/>
    </location>
</feature>
<evidence type="ECO:0000256" key="1">
    <source>
        <dbReference type="SAM" id="MobiDB-lite"/>
    </source>
</evidence>
<feature type="compositionally biased region" description="Basic and acidic residues" evidence="1">
    <location>
        <begin position="211"/>
        <end position="220"/>
    </location>
</feature>
<feature type="region of interest" description="Disordered" evidence="1">
    <location>
        <begin position="940"/>
        <end position="1012"/>
    </location>
</feature>
<feature type="region of interest" description="Disordered" evidence="1">
    <location>
        <begin position="182"/>
        <end position="227"/>
    </location>
</feature>
<feature type="compositionally biased region" description="Polar residues" evidence="1">
    <location>
        <begin position="286"/>
        <end position="303"/>
    </location>
</feature>
<feature type="region of interest" description="Disordered" evidence="1">
    <location>
        <begin position="1524"/>
        <end position="1552"/>
    </location>
</feature>
<feature type="region of interest" description="Disordered" evidence="1">
    <location>
        <begin position="1635"/>
        <end position="1825"/>
    </location>
</feature>
<organism evidence="2 3">
    <name type="scientific">Lipomyces starkeyi NRRL Y-11557</name>
    <dbReference type="NCBI Taxonomy" id="675824"/>
    <lineage>
        <taxon>Eukaryota</taxon>
        <taxon>Fungi</taxon>
        <taxon>Dikarya</taxon>
        <taxon>Ascomycota</taxon>
        <taxon>Saccharomycotina</taxon>
        <taxon>Lipomycetes</taxon>
        <taxon>Lipomycetales</taxon>
        <taxon>Lipomycetaceae</taxon>
        <taxon>Lipomyces</taxon>
    </lineage>
</organism>
<feature type="compositionally biased region" description="Polar residues" evidence="1">
    <location>
        <begin position="996"/>
        <end position="1006"/>
    </location>
</feature>
<feature type="compositionally biased region" description="Low complexity" evidence="1">
    <location>
        <begin position="1340"/>
        <end position="1350"/>
    </location>
</feature>
<feature type="compositionally biased region" description="Low complexity" evidence="1">
    <location>
        <begin position="1766"/>
        <end position="1786"/>
    </location>
</feature>